<organism evidence="2 3">
    <name type="scientific">Lithocarpus litseifolius</name>
    <dbReference type="NCBI Taxonomy" id="425828"/>
    <lineage>
        <taxon>Eukaryota</taxon>
        <taxon>Viridiplantae</taxon>
        <taxon>Streptophyta</taxon>
        <taxon>Embryophyta</taxon>
        <taxon>Tracheophyta</taxon>
        <taxon>Spermatophyta</taxon>
        <taxon>Magnoliopsida</taxon>
        <taxon>eudicotyledons</taxon>
        <taxon>Gunneridae</taxon>
        <taxon>Pentapetalae</taxon>
        <taxon>rosids</taxon>
        <taxon>fabids</taxon>
        <taxon>Fagales</taxon>
        <taxon>Fagaceae</taxon>
        <taxon>Lithocarpus</taxon>
    </lineage>
</organism>
<gene>
    <name evidence="2" type="ORF">SO802_019069</name>
</gene>
<proteinExistence type="predicted"/>
<comment type="caution">
    <text evidence="2">The sequence shown here is derived from an EMBL/GenBank/DDBJ whole genome shotgun (WGS) entry which is preliminary data.</text>
</comment>
<dbReference type="AlphaFoldDB" id="A0AAW2CMM3"/>
<keyword evidence="3" id="KW-1185">Reference proteome</keyword>
<evidence type="ECO:0000313" key="2">
    <source>
        <dbReference type="EMBL" id="KAK9999466.1"/>
    </source>
</evidence>
<sequence length="178" mass="18994">MTSSSLVTPDLDRRLLHHKDYAIEMIKSIIKDKDVDPYAGETTEELGASGLLILPGAEREAGGGGSLEEERAGGEGNSRERVDGPPWIVKSLYPHLDLSKVIMDDVLPPTPAGDTVQEETDDSAESSPKDNSVVLAQLATNASVTPLVPSTEPVDVENPIAQDIQEKDNEIPQSVPAS</sequence>
<evidence type="ECO:0000256" key="1">
    <source>
        <dbReference type="SAM" id="MobiDB-lite"/>
    </source>
</evidence>
<dbReference type="EMBL" id="JAZDWU010000006">
    <property type="protein sequence ID" value="KAK9999466.1"/>
    <property type="molecule type" value="Genomic_DNA"/>
</dbReference>
<dbReference type="Proteomes" id="UP001459277">
    <property type="component" value="Unassembled WGS sequence"/>
</dbReference>
<evidence type="ECO:0000313" key="3">
    <source>
        <dbReference type="Proteomes" id="UP001459277"/>
    </source>
</evidence>
<feature type="region of interest" description="Disordered" evidence="1">
    <location>
        <begin position="104"/>
        <end position="178"/>
    </location>
</feature>
<accession>A0AAW2CMM3</accession>
<protein>
    <submittedName>
        <fullName evidence="2">Uncharacterized protein</fullName>
    </submittedName>
</protein>
<feature type="region of interest" description="Disordered" evidence="1">
    <location>
        <begin position="49"/>
        <end position="85"/>
    </location>
</feature>
<reference evidence="2 3" key="1">
    <citation type="submission" date="2024-01" db="EMBL/GenBank/DDBJ databases">
        <title>A telomere-to-telomere, gap-free genome of sweet tea (Lithocarpus litseifolius).</title>
        <authorList>
            <person name="Zhou J."/>
        </authorList>
    </citation>
    <scope>NUCLEOTIDE SEQUENCE [LARGE SCALE GENOMIC DNA]</scope>
    <source>
        <strain evidence="2">Zhou-2022a</strain>
        <tissue evidence="2">Leaf</tissue>
    </source>
</reference>
<feature type="compositionally biased region" description="Basic and acidic residues" evidence="1">
    <location>
        <begin position="68"/>
        <end position="83"/>
    </location>
</feature>
<name>A0AAW2CMM3_9ROSI</name>